<reference evidence="8 9" key="1">
    <citation type="submission" date="2016-05" db="EMBL/GenBank/DDBJ databases">
        <title>Comparative genomics of biotechnologically important yeasts.</title>
        <authorList>
            <consortium name="DOE Joint Genome Institute"/>
            <person name="Riley R."/>
            <person name="Haridas S."/>
            <person name="Wolfe K.H."/>
            <person name="Lopes M.R."/>
            <person name="Hittinger C.T."/>
            <person name="Goker M."/>
            <person name="Salamov A."/>
            <person name="Wisecaver J."/>
            <person name="Long T.M."/>
            <person name="Aerts A.L."/>
            <person name="Barry K."/>
            <person name="Choi C."/>
            <person name="Clum A."/>
            <person name="Coughlan A.Y."/>
            <person name="Deshpande S."/>
            <person name="Douglass A.P."/>
            <person name="Hanson S.J."/>
            <person name="Klenk H.-P."/>
            <person name="LaButti K."/>
            <person name="Lapidus A."/>
            <person name="Lindquist E."/>
            <person name="Lipzen A."/>
            <person name="Meier-kolthoff J.P."/>
            <person name="Ohm R.A."/>
            <person name="Otillar R.P."/>
            <person name="Pangilinan J."/>
            <person name="Peng Y."/>
            <person name="Rokas A."/>
            <person name="Rosa C.A."/>
            <person name="Scheuner C."/>
            <person name="Sibirny A.A."/>
            <person name="Slot J.C."/>
            <person name="Stielow J.B."/>
            <person name="Sun H."/>
            <person name="Kurtzman C.P."/>
            <person name="Blackwell M."/>
            <person name="Grigoriev I.V."/>
            <person name="Jeffries T.W."/>
        </authorList>
    </citation>
    <scope>NUCLEOTIDE SEQUENCE [LARGE SCALE GENOMIC DNA]</scope>
    <source>
        <strain evidence="8 9">NRRL YB-4993</strain>
    </source>
</reference>
<evidence type="ECO:0000256" key="2">
    <source>
        <dbReference type="ARBA" id="ARBA00022603"/>
    </source>
</evidence>
<protein>
    <recommendedName>
        <fullName evidence="7">rRNA adenine N(6)-methyltransferase</fullName>
        <ecNumber evidence="7">2.1.1.-</ecNumber>
    </recommendedName>
</protein>
<evidence type="ECO:0000313" key="8">
    <source>
        <dbReference type="EMBL" id="OBA17023.1"/>
    </source>
</evidence>
<evidence type="ECO:0000256" key="6">
    <source>
        <dbReference type="ARBA" id="ARBA00024915"/>
    </source>
</evidence>
<comment type="caution">
    <text evidence="8">The sequence shown here is derived from an EMBL/GenBank/DDBJ whole genome shotgun (WGS) entry which is preliminary data.</text>
</comment>
<dbReference type="Gene3D" id="1.10.8.100">
    <property type="entry name" value="Ribosomal RNA adenine dimethylase-like, domain 2"/>
    <property type="match status" value="1"/>
</dbReference>
<dbReference type="Proteomes" id="UP000092555">
    <property type="component" value="Unassembled WGS sequence"/>
</dbReference>
<dbReference type="GO" id="GO:0006364">
    <property type="term" value="P:rRNA processing"/>
    <property type="evidence" value="ECO:0007669"/>
    <property type="project" value="UniProtKB-KW"/>
</dbReference>
<dbReference type="GO" id="GO:0034246">
    <property type="term" value="F:mitochondrial transcription factor activity"/>
    <property type="evidence" value="ECO:0007669"/>
    <property type="project" value="TreeGrafter"/>
</dbReference>
<dbReference type="GO" id="GO:0005759">
    <property type="term" value="C:mitochondrial matrix"/>
    <property type="evidence" value="ECO:0007669"/>
    <property type="project" value="TreeGrafter"/>
</dbReference>
<dbReference type="GeneID" id="30032166"/>
<evidence type="ECO:0000256" key="5">
    <source>
        <dbReference type="ARBA" id="ARBA00022884"/>
    </source>
</evidence>
<dbReference type="Gene3D" id="3.40.50.150">
    <property type="entry name" value="Vaccinia Virus protein VP39"/>
    <property type="match status" value="1"/>
</dbReference>
<accession>A0A1A0GZ69</accession>
<dbReference type="GO" id="GO:0034245">
    <property type="term" value="C:mitochondrial DNA-directed RNA polymerase complex"/>
    <property type="evidence" value="ECO:0007669"/>
    <property type="project" value="TreeGrafter"/>
</dbReference>
<name>A0A1A0GZ69_9ASCO</name>
<dbReference type="GO" id="GO:0003723">
    <property type="term" value="F:RNA binding"/>
    <property type="evidence" value="ECO:0007669"/>
    <property type="project" value="UniProtKB-KW"/>
</dbReference>
<dbReference type="RefSeq" id="XP_018709320.1">
    <property type="nucleotide sequence ID" value="XM_018859190.1"/>
</dbReference>
<dbReference type="InterPro" id="IPR029063">
    <property type="entry name" value="SAM-dependent_MTases_sf"/>
</dbReference>
<comment type="function">
    <text evidence="6">Mitochondrial transcription factor that confers selective promoter recognition on the core subunit of the yeast mitochondrial RNA polymerase. Interacts with DNA in a non-specific manner.</text>
</comment>
<dbReference type="OrthoDB" id="16079at2759"/>
<dbReference type="InterPro" id="IPR023165">
    <property type="entry name" value="rRNA_Ade_diMease-like_C"/>
</dbReference>
<keyword evidence="7" id="KW-0698">rRNA processing</keyword>
<dbReference type="GO" id="GO:0006391">
    <property type="term" value="P:transcription initiation at mitochondrial promoter"/>
    <property type="evidence" value="ECO:0007669"/>
    <property type="project" value="TreeGrafter"/>
</dbReference>
<comment type="subcellular location">
    <subcellularLocation>
        <location evidence="1">Mitochondrion</location>
    </subcellularLocation>
</comment>
<dbReference type="EC" id="2.1.1.-" evidence="7"/>
<dbReference type="AlphaFoldDB" id="A0A1A0GZ69"/>
<evidence type="ECO:0000256" key="1">
    <source>
        <dbReference type="ARBA" id="ARBA00004173"/>
    </source>
</evidence>
<evidence type="ECO:0000256" key="3">
    <source>
        <dbReference type="ARBA" id="ARBA00022679"/>
    </source>
</evidence>
<dbReference type="SUPFAM" id="SSF53335">
    <property type="entry name" value="S-adenosyl-L-methionine-dependent methyltransferases"/>
    <property type="match status" value="1"/>
</dbReference>
<proteinExistence type="inferred from homology"/>
<dbReference type="GO" id="GO:0032259">
    <property type="term" value="P:methylation"/>
    <property type="evidence" value="ECO:0007669"/>
    <property type="project" value="UniProtKB-KW"/>
</dbReference>
<comment type="similarity">
    <text evidence="7">Belongs to the class I-like SAM-binding methyltransferase superfamily. rRNA adenine N(6)-methyltransferase family.</text>
</comment>
<dbReference type="InterPro" id="IPR001737">
    <property type="entry name" value="KsgA/Erm"/>
</dbReference>
<keyword evidence="5" id="KW-0694">RNA-binding</keyword>
<keyword evidence="3 7" id="KW-0808">Transferase</keyword>
<dbReference type="EMBL" id="LXTC01000010">
    <property type="protein sequence ID" value="OBA17023.1"/>
    <property type="molecule type" value="Genomic_DNA"/>
</dbReference>
<evidence type="ECO:0000256" key="4">
    <source>
        <dbReference type="ARBA" id="ARBA00022691"/>
    </source>
</evidence>
<sequence>MKLRSLNPLLLANLTAVPYPSHQYGFKNLSRPEACQQILDKLNLAQKYPNSKGKLDVIDVFSGYGLFSTMLNYELKPRNHIIVDNTKDNQDVWEKRITHLEAETGNVENFRYFNMDGHAWETFSTLLDQMKVITPSFQPRSQIHDELLIVGNMTSNKVGESLFAQWLQCCAYENWLQKYGRVRMLLLVREATTMKFMSGPSFMKRNRSALKRDVYTDTKLVAISDAQVDSTGVAGDAFDPNVLVKDQPVILPTNAIAPSGGDLSFVEVLPRRDLQNLDVNALDYLTQILMYRSLNTVAEGLSAIAPGAAEDLAPKLPQEILSKSVRQLTREDVIKIHDVYNNWAFKPSFEETFNFFAEDTRSF</sequence>
<dbReference type="PANTHER" id="PTHR11727:SF17">
    <property type="entry name" value="DIMETHYLADENOSINE TRANSFERASE 1, MITOCHONDRIAL"/>
    <property type="match status" value="1"/>
</dbReference>
<organism evidence="8 9">
    <name type="scientific">Metschnikowia bicuspidata var. bicuspidata NRRL YB-4993</name>
    <dbReference type="NCBI Taxonomy" id="869754"/>
    <lineage>
        <taxon>Eukaryota</taxon>
        <taxon>Fungi</taxon>
        <taxon>Dikarya</taxon>
        <taxon>Ascomycota</taxon>
        <taxon>Saccharomycotina</taxon>
        <taxon>Pichiomycetes</taxon>
        <taxon>Metschnikowiaceae</taxon>
        <taxon>Metschnikowia</taxon>
    </lineage>
</organism>
<dbReference type="Pfam" id="PF00398">
    <property type="entry name" value="RrnaAD"/>
    <property type="match status" value="1"/>
</dbReference>
<evidence type="ECO:0000256" key="7">
    <source>
        <dbReference type="RuleBase" id="RU362106"/>
    </source>
</evidence>
<keyword evidence="9" id="KW-1185">Reference proteome</keyword>
<evidence type="ECO:0000313" key="9">
    <source>
        <dbReference type="Proteomes" id="UP000092555"/>
    </source>
</evidence>
<dbReference type="PANTHER" id="PTHR11727">
    <property type="entry name" value="DIMETHYLADENOSINE TRANSFERASE"/>
    <property type="match status" value="1"/>
</dbReference>
<dbReference type="GO" id="GO:0008168">
    <property type="term" value="F:methyltransferase activity"/>
    <property type="evidence" value="ECO:0007669"/>
    <property type="project" value="UniProtKB-KW"/>
</dbReference>
<keyword evidence="4 7" id="KW-0949">S-adenosyl-L-methionine</keyword>
<gene>
    <name evidence="8" type="ORF">METBIDRAFT_80189</name>
</gene>
<keyword evidence="2 7" id="KW-0489">Methyltransferase</keyword>